<accession>A0A842HHI6</accession>
<evidence type="ECO:0000313" key="3">
    <source>
        <dbReference type="Proteomes" id="UP000546464"/>
    </source>
</evidence>
<evidence type="ECO:0000256" key="1">
    <source>
        <dbReference type="SAM" id="SignalP"/>
    </source>
</evidence>
<name>A0A842HHI6_9BACT</name>
<protein>
    <recommendedName>
        <fullName evidence="4">SLA1 homology domain-containing protein</fullName>
    </recommendedName>
</protein>
<gene>
    <name evidence="2" type="ORF">H5P28_12485</name>
</gene>
<feature type="signal peptide" evidence="1">
    <location>
        <begin position="1"/>
        <end position="21"/>
    </location>
</feature>
<comment type="caution">
    <text evidence="2">The sequence shown here is derived from an EMBL/GenBank/DDBJ whole genome shotgun (WGS) entry which is preliminary data.</text>
</comment>
<evidence type="ECO:0008006" key="4">
    <source>
        <dbReference type="Google" id="ProtNLM"/>
    </source>
</evidence>
<proteinExistence type="predicted"/>
<sequence length="238" mass="27252">MPLYRLFPALLFCLAAALAHAEYREFTAKDGRTMKAELINVVGDKIRIKREDGSAFNVSPSAFSKEDQEYITLWMLRELSGRDSLLDIQAKSSGTTPKEVNVGTGILAERWDGYYKIKLTNKSDLPLEGIQIMYGFWAFHMELGADRRREGKTEIVQGELTIPQIKARSDFEFDSVKADMLSTELARGYVWADGGKDKSLDKLEGIWIRVYYDDQLIQEWSNPSSLKEKNDWSKVYKK</sequence>
<dbReference type="RefSeq" id="WP_185676039.1">
    <property type="nucleotide sequence ID" value="NZ_JACHVB010000035.1"/>
</dbReference>
<dbReference type="Proteomes" id="UP000546464">
    <property type="component" value="Unassembled WGS sequence"/>
</dbReference>
<organism evidence="2 3">
    <name type="scientific">Ruficoccus amylovorans</name>
    <dbReference type="NCBI Taxonomy" id="1804625"/>
    <lineage>
        <taxon>Bacteria</taxon>
        <taxon>Pseudomonadati</taxon>
        <taxon>Verrucomicrobiota</taxon>
        <taxon>Opitutia</taxon>
        <taxon>Puniceicoccales</taxon>
        <taxon>Cerasicoccaceae</taxon>
        <taxon>Ruficoccus</taxon>
    </lineage>
</organism>
<dbReference type="EMBL" id="JACHVB010000035">
    <property type="protein sequence ID" value="MBC2595076.1"/>
    <property type="molecule type" value="Genomic_DNA"/>
</dbReference>
<keyword evidence="3" id="KW-1185">Reference proteome</keyword>
<dbReference type="AlphaFoldDB" id="A0A842HHI6"/>
<keyword evidence="1" id="KW-0732">Signal</keyword>
<reference evidence="2 3" key="1">
    <citation type="submission" date="2020-07" db="EMBL/GenBank/DDBJ databases">
        <authorList>
            <person name="Feng X."/>
        </authorList>
    </citation>
    <scope>NUCLEOTIDE SEQUENCE [LARGE SCALE GENOMIC DNA]</scope>
    <source>
        <strain evidence="2 3">JCM31066</strain>
    </source>
</reference>
<feature type="chain" id="PRO_5032846827" description="SLA1 homology domain-containing protein" evidence="1">
    <location>
        <begin position="22"/>
        <end position="238"/>
    </location>
</feature>
<dbReference type="Gene3D" id="2.30.30.700">
    <property type="entry name" value="SLA1 homology domain 1"/>
    <property type="match status" value="1"/>
</dbReference>
<evidence type="ECO:0000313" key="2">
    <source>
        <dbReference type="EMBL" id="MBC2595076.1"/>
    </source>
</evidence>